<keyword evidence="3 6" id="KW-0645">Protease</keyword>
<dbReference type="PANTHER" id="PTHR11802">
    <property type="entry name" value="SERINE PROTEASE FAMILY S10 SERINE CARBOXYPEPTIDASE"/>
    <property type="match status" value="1"/>
</dbReference>
<dbReference type="SUPFAM" id="SSF53474">
    <property type="entry name" value="alpha/beta-Hydrolases"/>
    <property type="match status" value="1"/>
</dbReference>
<organism evidence="7 8">
    <name type="scientific">Serendipita vermifera MAFF 305830</name>
    <dbReference type="NCBI Taxonomy" id="933852"/>
    <lineage>
        <taxon>Eukaryota</taxon>
        <taxon>Fungi</taxon>
        <taxon>Dikarya</taxon>
        <taxon>Basidiomycota</taxon>
        <taxon>Agaricomycotina</taxon>
        <taxon>Agaricomycetes</taxon>
        <taxon>Sebacinales</taxon>
        <taxon>Serendipitaceae</taxon>
        <taxon>Serendipita</taxon>
    </lineage>
</organism>
<dbReference type="InterPro" id="IPR001563">
    <property type="entry name" value="Peptidase_S10"/>
</dbReference>
<keyword evidence="4 6" id="KW-0378">Hydrolase</keyword>
<dbReference type="HOGENOM" id="CLU_440163_0_0_1"/>
<dbReference type="Proteomes" id="UP000054097">
    <property type="component" value="Unassembled WGS sequence"/>
</dbReference>
<evidence type="ECO:0000256" key="3">
    <source>
        <dbReference type="ARBA" id="ARBA00022670"/>
    </source>
</evidence>
<dbReference type="OrthoDB" id="443318at2759"/>
<proteinExistence type="inferred from homology"/>
<dbReference type="PRINTS" id="PR00724">
    <property type="entry name" value="CRBOXYPTASEC"/>
</dbReference>
<evidence type="ECO:0000256" key="6">
    <source>
        <dbReference type="RuleBase" id="RU361156"/>
    </source>
</evidence>
<comment type="similarity">
    <text evidence="1 6">Belongs to the peptidase S10 family.</text>
</comment>
<dbReference type="PANTHER" id="PTHR11802:SF479">
    <property type="entry name" value="CARBOXYPEPTIDASE"/>
    <property type="match status" value="1"/>
</dbReference>
<protein>
    <recommendedName>
        <fullName evidence="6">Carboxypeptidase</fullName>
        <ecNumber evidence="6">3.4.16.-</ecNumber>
    </recommendedName>
</protein>
<reference evidence="8" key="2">
    <citation type="submission" date="2015-01" db="EMBL/GenBank/DDBJ databases">
        <title>Evolutionary Origins and Diversification of the Mycorrhizal Mutualists.</title>
        <authorList>
            <consortium name="DOE Joint Genome Institute"/>
            <consortium name="Mycorrhizal Genomics Consortium"/>
            <person name="Kohler A."/>
            <person name="Kuo A."/>
            <person name="Nagy L.G."/>
            <person name="Floudas D."/>
            <person name="Copeland A."/>
            <person name="Barry K.W."/>
            <person name="Cichocki N."/>
            <person name="Veneault-Fourrey C."/>
            <person name="LaButti K."/>
            <person name="Lindquist E.A."/>
            <person name="Lipzen A."/>
            <person name="Lundell T."/>
            <person name="Morin E."/>
            <person name="Murat C."/>
            <person name="Riley R."/>
            <person name="Ohm R."/>
            <person name="Sun H."/>
            <person name="Tunlid A."/>
            <person name="Henrissat B."/>
            <person name="Grigoriev I.V."/>
            <person name="Hibbett D.S."/>
            <person name="Martin F."/>
        </authorList>
    </citation>
    <scope>NUCLEOTIDE SEQUENCE [LARGE SCALE GENOMIC DNA]</scope>
    <source>
        <strain evidence="8">MAFF 305830</strain>
    </source>
</reference>
<dbReference type="EMBL" id="KN824284">
    <property type="protein sequence ID" value="KIM30402.1"/>
    <property type="molecule type" value="Genomic_DNA"/>
</dbReference>
<evidence type="ECO:0000256" key="2">
    <source>
        <dbReference type="ARBA" id="ARBA00022645"/>
    </source>
</evidence>
<dbReference type="Pfam" id="PF00450">
    <property type="entry name" value="Peptidase_S10"/>
    <property type="match status" value="2"/>
</dbReference>
<keyword evidence="2 6" id="KW-0121">Carboxypeptidase</keyword>
<evidence type="ECO:0000256" key="5">
    <source>
        <dbReference type="ARBA" id="ARBA00023180"/>
    </source>
</evidence>
<reference evidence="7 8" key="1">
    <citation type="submission" date="2014-04" db="EMBL/GenBank/DDBJ databases">
        <authorList>
            <consortium name="DOE Joint Genome Institute"/>
            <person name="Kuo A."/>
            <person name="Zuccaro A."/>
            <person name="Kohler A."/>
            <person name="Nagy L.G."/>
            <person name="Floudas D."/>
            <person name="Copeland A."/>
            <person name="Barry K.W."/>
            <person name="Cichocki N."/>
            <person name="Veneault-Fourrey C."/>
            <person name="LaButti K."/>
            <person name="Lindquist E.A."/>
            <person name="Lipzen A."/>
            <person name="Lundell T."/>
            <person name="Morin E."/>
            <person name="Murat C."/>
            <person name="Sun H."/>
            <person name="Tunlid A."/>
            <person name="Henrissat B."/>
            <person name="Grigoriev I.V."/>
            <person name="Hibbett D.S."/>
            <person name="Martin F."/>
            <person name="Nordberg H.P."/>
            <person name="Cantor M.N."/>
            <person name="Hua S.X."/>
        </authorList>
    </citation>
    <scope>NUCLEOTIDE SEQUENCE [LARGE SCALE GENOMIC DNA]</scope>
    <source>
        <strain evidence="7 8">MAFF 305830</strain>
    </source>
</reference>
<feature type="signal peptide" evidence="6">
    <location>
        <begin position="1"/>
        <end position="22"/>
    </location>
</feature>
<evidence type="ECO:0000256" key="1">
    <source>
        <dbReference type="ARBA" id="ARBA00009431"/>
    </source>
</evidence>
<keyword evidence="5" id="KW-0325">Glycoprotein</keyword>
<dbReference type="STRING" id="933852.A0A0C2XN33"/>
<dbReference type="InterPro" id="IPR018202">
    <property type="entry name" value="Ser_caboxypep_ser_AS"/>
</dbReference>
<name>A0A0C2XN33_SERVB</name>
<dbReference type="InterPro" id="IPR029058">
    <property type="entry name" value="AB_hydrolase_fold"/>
</dbReference>
<evidence type="ECO:0000313" key="7">
    <source>
        <dbReference type="EMBL" id="KIM30402.1"/>
    </source>
</evidence>
<evidence type="ECO:0000256" key="4">
    <source>
        <dbReference type="ARBA" id="ARBA00022801"/>
    </source>
</evidence>
<dbReference type="AlphaFoldDB" id="A0A0C2XN33"/>
<dbReference type="Gene3D" id="3.40.50.1820">
    <property type="entry name" value="alpha/beta hydrolase"/>
    <property type="match status" value="1"/>
</dbReference>
<dbReference type="EC" id="3.4.16.-" evidence="6"/>
<feature type="chain" id="PRO_5006514383" description="Carboxypeptidase" evidence="6">
    <location>
        <begin position="23"/>
        <end position="692"/>
    </location>
</feature>
<evidence type="ECO:0000313" key="8">
    <source>
        <dbReference type="Proteomes" id="UP000054097"/>
    </source>
</evidence>
<keyword evidence="8" id="KW-1185">Reference proteome</keyword>
<dbReference type="PROSITE" id="PS00131">
    <property type="entry name" value="CARBOXYPEPT_SER_SER"/>
    <property type="match status" value="1"/>
</dbReference>
<accession>A0A0C2XN33</accession>
<dbReference type="GO" id="GO:0006508">
    <property type="term" value="P:proteolysis"/>
    <property type="evidence" value="ECO:0007669"/>
    <property type="project" value="UniProtKB-KW"/>
</dbReference>
<sequence>MANPTKTRLLVVFGVTVATVFGQTPPSSGPQAYSGMPTTPYGPDWQQYFEVTAPLPNISFTMPRTYAGSVSVNRSGHPNNTLFFVAFEKQDGSLAAADGERSNEPWTIWLNGGPGSSSMYGLFTENGPLQVSLADGAQTNNTLVMKQNPYSWHNLTDIFYIDQPVGTGYSTSDATGYIVDEDQMGTDFAGFLTNIVAVFPSLKQRPLYITGESYAGTYIPYISKTIVATSPRPVNLAKIAIGDGAIGNYGAFVEYSALSVLQTYPQLIGFSTSAYEYFVDQFNLCGYNLTLQYPAPSDYPTLRVPATDFTNSGFYSKNIDAIARMKSTLSLYKLKEDDAVNGEIEVNGRKLVKRQQVTPPPLAPTGVVDPWYKCFVMEHIEEYATNYTAPWRKYLFFVYRIPNLLSPPAPDDASFFLNGKYTISLISFADPAVRAAFHAPDKEWQLSIRYPFGSRYSRTGVYPSSSSSSLILTRTAENPWGDPSPASQGLLSDLSAHVSMIFYSGNDDALVGHRGTELAIQNFTFGGIRGFTARPSTPFSDTDGNFAGIIHQERNVTYALFDGAGHMVPTNKPKAAYAFLREFVLGNNQTGLLTSDGNIVGGIHTEYQKGILTASEAYTGALTTGGVFTWAAESWAAWGSYMAARTAADAPVASATGDGAVQSGRPNSGVESYTLGQGSMLVIISAILGNLL</sequence>
<gene>
    <name evidence="7" type="ORF">M408DRAFT_66177</name>
</gene>
<dbReference type="GO" id="GO:0004185">
    <property type="term" value="F:serine-type carboxypeptidase activity"/>
    <property type="evidence" value="ECO:0007669"/>
    <property type="project" value="UniProtKB-UniRule"/>
</dbReference>
<keyword evidence="6" id="KW-0732">Signal</keyword>